<proteinExistence type="predicted"/>
<comment type="caution">
    <text evidence="1">The sequence shown here is derived from an EMBL/GenBank/DDBJ whole genome shotgun (WGS) entry which is preliminary data.</text>
</comment>
<sequence length="74" mass="7950">MCGGAVHVPDGVVRLKPHGRLPASTRLHSDHLGWTWSTAPGEDAPLFAHAAHLGDALHAPVQITHPERRGGRIR</sequence>
<accession>A0A243RMJ1</accession>
<keyword evidence="2" id="KW-1185">Reference proteome</keyword>
<name>A0A243RMJ1_9ACTN</name>
<gene>
    <name evidence="1" type="ORF">CA984_16110</name>
</gene>
<reference evidence="1 2" key="1">
    <citation type="submission" date="2017-05" db="EMBL/GenBank/DDBJ databases">
        <title>Biotechnological potential of actinobacteria isolated from South African environments.</title>
        <authorList>
            <person name="Le Roes-Hill M."/>
            <person name="Prins A."/>
            <person name="Durrell K.A."/>
        </authorList>
    </citation>
    <scope>NUCLEOTIDE SEQUENCE [LARGE SCALE GENOMIC DNA]</scope>
    <source>
        <strain evidence="1">M26</strain>
    </source>
</reference>
<evidence type="ECO:0000313" key="1">
    <source>
        <dbReference type="EMBL" id="OUC96162.1"/>
    </source>
</evidence>
<protein>
    <submittedName>
        <fullName evidence="1">Uncharacterized protein</fullName>
    </submittedName>
</protein>
<evidence type="ECO:0000313" key="2">
    <source>
        <dbReference type="Proteomes" id="UP000194761"/>
    </source>
</evidence>
<dbReference type="Proteomes" id="UP000194761">
    <property type="component" value="Unassembled WGS sequence"/>
</dbReference>
<dbReference type="EMBL" id="NGFP01000064">
    <property type="protein sequence ID" value="OUC96162.1"/>
    <property type="molecule type" value="Genomic_DNA"/>
</dbReference>
<organism evidence="1 2">
    <name type="scientific">Streptosporangium minutum</name>
    <dbReference type="NCBI Taxonomy" id="569862"/>
    <lineage>
        <taxon>Bacteria</taxon>
        <taxon>Bacillati</taxon>
        <taxon>Actinomycetota</taxon>
        <taxon>Actinomycetes</taxon>
        <taxon>Streptosporangiales</taxon>
        <taxon>Streptosporangiaceae</taxon>
        <taxon>Streptosporangium</taxon>
    </lineage>
</organism>
<dbReference type="AlphaFoldDB" id="A0A243RMJ1"/>